<evidence type="ECO:0000313" key="2">
    <source>
        <dbReference type="Proteomes" id="UP000029738"/>
    </source>
</evidence>
<dbReference type="RefSeq" id="WP_137986400.1">
    <property type="nucleotide sequence ID" value="NZ_JHEG04000001.1"/>
</dbReference>
<accession>A0A8S9SYL2</accession>
<evidence type="ECO:0000313" key="1">
    <source>
        <dbReference type="EMBL" id="KAF3884432.1"/>
    </source>
</evidence>
<comment type="caution">
    <text evidence="1">The sequence shown here is derived from an EMBL/GenBank/DDBJ whole genome shotgun (WGS) entry which is preliminary data.</text>
</comment>
<reference evidence="1" key="2">
    <citation type="submission" date="2019-11" db="EMBL/GenBank/DDBJ databases">
        <title>Improved Assembly of Tolypothrix boutellei genome.</title>
        <authorList>
            <person name="Sarangi A.N."/>
            <person name="Mukherjee M."/>
            <person name="Ghosh S."/>
            <person name="Singh D."/>
            <person name="Das A."/>
            <person name="Kant S."/>
            <person name="Prusty A."/>
            <person name="Tripathy S."/>
        </authorList>
    </citation>
    <scope>NUCLEOTIDE SEQUENCE</scope>
    <source>
        <strain evidence="1">VB521301</strain>
    </source>
</reference>
<sequence length="85" mass="10064">MTMRKKILDCLIDDPCQWISDLEAKFMIWNSEKNINEVNPNFWIVLQQLRDEGIVTVESYAEWKGVTRIIKTQVRLAEREHGEAK</sequence>
<proteinExistence type="predicted"/>
<organism evidence="1 2">
    <name type="scientific">Tolypothrix bouteillei VB521301</name>
    <dbReference type="NCBI Taxonomy" id="1479485"/>
    <lineage>
        <taxon>Bacteria</taxon>
        <taxon>Bacillati</taxon>
        <taxon>Cyanobacteriota</taxon>
        <taxon>Cyanophyceae</taxon>
        <taxon>Nostocales</taxon>
        <taxon>Tolypothrichaceae</taxon>
        <taxon>Tolypothrix</taxon>
    </lineage>
</organism>
<gene>
    <name evidence="1" type="ORF">DA73_0400002295</name>
</gene>
<reference evidence="1" key="1">
    <citation type="journal article" date="2015" name="Genome Announc.">
        <title>Draft Genome Sequence of Tolypothrix boutellei Strain VB521301.</title>
        <authorList>
            <person name="Chandrababunaidu M.M."/>
            <person name="Singh D."/>
            <person name="Sen D."/>
            <person name="Bhan S."/>
            <person name="Das S."/>
            <person name="Gupta A."/>
            <person name="Adhikary S.P."/>
            <person name="Tripathy S."/>
        </authorList>
    </citation>
    <scope>NUCLEOTIDE SEQUENCE</scope>
    <source>
        <strain evidence="1">VB521301</strain>
    </source>
</reference>
<name>A0A8S9SYL2_9CYAN</name>
<dbReference type="Proteomes" id="UP000029738">
    <property type="component" value="Unassembled WGS sequence"/>
</dbReference>
<dbReference type="AlphaFoldDB" id="A0A8S9SYL2"/>
<protein>
    <submittedName>
        <fullName evidence="1">Uncharacterized protein</fullName>
    </submittedName>
</protein>
<dbReference type="EMBL" id="JHEG04000001">
    <property type="protein sequence ID" value="KAF3884432.1"/>
    <property type="molecule type" value="Genomic_DNA"/>
</dbReference>
<keyword evidence="2" id="KW-1185">Reference proteome</keyword>